<proteinExistence type="predicted"/>
<dbReference type="InterPro" id="IPR020845">
    <property type="entry name" value="AMP-binding_CS"/>
</dbReference>
<accession>A0A024TBR5</accession>
<gene>
    <name evidence="2" type="ORF">H310_13968</name>
</gene>
<dbReference type="InterPro" id="IPR000873">
    <property type="entry name" value="AMP-dep_synth/lig_dom"/>
</dbReference>
<dbReference type="OrthoDB" id="329835at2759"/>
<dbReference type="SUPFAM" id="SSF56801">
    <property type="entry name" value="Acetyl-CoA synthetase-like"/>
    <property type="match status" value="1"/>
</dbReference>
<dbReference type="RefSeq" id="XP_008879871.1">
    <property type="nucleotide sequence ID" value="XM_008881649.1"/>
</dbReference>
<evidence type="ECO:0000259" key="1">
    <source>
        <dbReference type="Pfam" id="PF00501"/>
    </source>
</evidence>
<feature type="domain" description="AMP-dependent synthetase/ligase" evidence="1">
    <location>
        <begin position="146"/>
        <end position="363"/>
    </location>
</feature>
<dbReference type="STRING" id="157072.A0A024TBR5"/>
<name>A0A024TBR5_9STRA</name>
<dbReference type="PANTHER" id="PTHR45527">
    <property type="entry name" value="NONRIBOSOMAL PEPTIDE SYNTHETASE"/>
    <property type="match status" value="1"/>
</dbReference>
<organism evidence="2">
    <name type="scientific">Aphanomyces invadans</name>
    <dbReference type="NCBI Taxonomy" id="157072"/>
    <lineage>
        <taxon>Eukaryota</taxon>
        <taxon>Sar</taxon>
        <taxon>Stramenopiles</taxon>
        <taxon>Oomycota</taxon>
        <taxon>Saprolegniomycetes</taxon>
        <taxon>Saprolegniales</taxon>
        <taxon>Verrucalvaceae</taxon>
        <taxon>Aphanomyces</taxon>
    </lineage>
</organism>
<sequence>MEHSHASLTDVKRWSGIEGDLFDTLLVYQQQYVDDVTRNDVAGEVVEMEVDRGLSSLEYSIELTLEPHQESVLAVMYFQQCRVHPSQAQLILNELDETMLQVVEAVTRNELVAKLWLLCTSHTKLIVAAAYGPQVPLPFEVLHGAFEARAVAYPIAVAIESEADRLTYGDLNAQASTLAVELAGMGIGVGSRVAVVMERCLEFPIALLAVLKVGGAMVPLDGTFPAKRLAYIIKDANVCAVISVNNFSNSLCAMELDLPTVFINSSELNAQPKPFLPRKMHQATRHDEAYLVYTSGSTGKPKGVPVLHAGAVNAMSFRCAEVGIVPGSRVMQFMAIGFDVCQWEIWKTLSAGATLVFRSKDGLTNVTDDCHF</sequence>
<dbReference type="Gene3D" id="3.30.559.30">
    <property type="entry name" value="Nonribosomal peptide synthetase, condensation domain"/>
    <property type="match status" value="1"/>
</dbReference>
<dbReference type="PROSITE" id="PS00455">
    <property type="entry name" value="AMP_BINDING"/>
    <property type="match status" value="1"/>
</dbReference>
<dbReference type="GO" id="GO:0043041">
    <property type="term" value="P:amino acid activation for nonribosomal peptide biosynthetic process"/>
    <property type="evidence" value="ECO:0007669"/>
    <property type="project" value="TreeGrafter"/>
</dbReference>
<dbReference type="GO" id="GO:0031177">
    <property type="term" value="F:phosphopantetheine binding"/>
    <property type="evidence" value="ECO:0007669"/>
    <property type="project" value="TreeGrafter"/>
</dbReference>
<dbReference type="GO" id="GO:0044550">
    <property type="term" value="P:secondary metabolite biosynthetic process"/>
    <property type="evidence" value="ECO:0007669"/>
    <property type="project" value="TreeGrafter"/>
</dbReference>
<dbReference type="PANTHER" id="PTHR45527:SF1">
    <property type="entry name" value="FATTY ACID SYNTHASE"/>
    <property type="match status" value="1"/>
</dbReference>
<protein>
    <recommendedName>
        <fullName evidence="1">AMP-dependent synthetase/ligase domain-containing protein</fullName>
    </recommendedName>
</protein>
<dbReference type="SUPFAM" id="SSF52777">
    <property type="entry name" value="CoA-dependent acyltransferases"/>
    <property type="match status" value="1"/>
</dbReference>
<dbReference type="GO" id="GO:0005737">
    <property type="term" value="C:cytoplasm"/>
    <property type="evidence" value="ECO:0007669"/>
    <property type="project" value="TreeGrafter"/>
</dbReference>
<evidence type="ECO:0000313" key="2">
    <source>
        <dbReference type="EMBL" id="ETV91419.1"/>
    </source>
</evidence>
<reference evidence="2" key="1">
    <citation type="submission" date="2013-12" db="EMBL/GenBank/DDBJ databases">
        <title>The Genome Sequence of Aphanomyces invadans NJM9701.</title>
        <authorList>
            <consortium name="The Broad Institute Genomics Platform"/>
            <person name="Russ C."/>
            <person name="Tyler B."/>
            <person name="van West P."/>
            <person name="Dieguez-Uribeondo J."/>
            <person name="Young S.K."/>
            <person name="Zeng Q."/>
            <person name="Gargeya S."/>
            <person name="Fitzgerald M."/>
            <person name="Abouelleil A."/>
            <person name="Alvarado L."/>
            <person name="Chapman S.B."/>
            <person name="Gainer-Dewar J."/>
            <person name="Goldberg J."/>
            <person name="Griggs A."/>
            <person name="Gujja S."/>
            <person name="Hansen M."/>
            <person name="Howarth C."/>
            <person name="Imamovic A."/>
            <person name="Ireland A."/>
            <person name="Larimer J."/>
            <person name="McCowan C."/>
            <person name="Murphy C."/>
            <person name="Pearson M."/>
            <person name="Poon T.W."/>
            <person name="Priest M."/>
            <person name="Roberts A."/>
            <person name="Saif S."/>
            <person name="Shea T."/>
            <person name="Sykes S."/>
            <person name="Wortman J."/>
            <person name="Nusbaum C."/>
            <person name="Birren B."/>
        </authorList>
    </citation>
    <scope>NUCLEOTIDE SEQUENCE [LARGE SCALE GENOMIC DNA]</scope>
    <source>
        <strain evidence="2">NJM9701</strain>
    </source>
</reference>
<dbReference type="AlphaFoldDB" id="A0A024TBR5"/>
<dbReference type="VEuPathDB" id="FungiDB:H310_13968"/>
<dbReference type="Gene3D" id="3.40.50.980">
    <property type="match status" value="2"/>
</dbReference>
<dbReference type="GeneID" id="20091018"/>
<dbReference type="EMBL" id="KI914010">
    <property type="protein sequence ID" value="ETV91419.1"/>
    <property type="molecule type" value="Genomic_DNA"/>
</dbReference>
<dbReference type="FunFam" id="3.40.50.980:FF:000001">
    <property type="entry name" value="Non-ribosomal peptide synthetase"/>
    <property type="match status" value="1"/>
</dbReference>
<dbReference type="Pfam" id="PF00501">
    <property type="entry name" value="AMP-binding"/>
    <property type="match status" value="1"/>
</dbReference>
<dbReference type="eggNOG" id="KOG1178">
    <property type="taxonomic scope" value="Eukaryota"/>
</dbReference>